<proteinExistence type="predicted"/>
<keyword evidence="2" id="KW-1185">Reference proteome</keyword>
<gene>
    <name evidence="1" type="ORF">GCM10010387_18930</name>
</gene>
<dbReference type="GO" id="GO:0003677">
    <property type="term" value="F:DNA binding"/>
    <property type="evidence" value="ECO:0007669"/>
    <property type="project" value="InterPro"/>
</dbReference>
<organism evidence="1 2">
    <name type="scientific">Streptomyces inusitatus</name>
    <dbReference type="NCBI Taxonomy" id="68221"/>
    <lineage>
        <taxon>Bacteria</taxon>
        <taxon>Bacillati</taxon>
        <taxon>Actinomycetota</taxon>
        <taxon>Actinomycetes</taxon>
        <taxon>Kitasatosporales</taxon>
        <taxon>Streptomycetaceae</taxon>
        <taxon>Streptomyces</taxon>
    </lineage>
</organism>
<name>A0A918UPX9_9ACTN</name>
<evidence type="ECO:0008006" key="3">
    <source>
        <dbReference type="Google" id="ProtNLM"/>
    </source>
</evidence>
<reference evidence="1" key="2">
    <citation type="submission" date="2020-09" db="EMBL/GenBank/DDBJ databases">
        <authorList>
            <person name="Sun Q."/>
            <person name="Ohkuma M."/>
        </authorList>
    </citation>
    <scope>NUCLEOTIDE SEQUENCE</scope>
    <source>
        <strain evidence="1">JCM 4988</strain>
    </source>
</reference>
<sequence>MREQSIGALLRELRQNAGRTQQEQADELNRLTGRYVDRHQVSDWERCVIPGPYWRGQLAESFGVPTSLLGRAAATTRRLRRVERLSLRDGDTEGPVDRRKFLGTAAITAGSVAEPWGRLAAALSGGAVDEALARQLTDATAALYLDEEHVPAALLSARLAGHVDMITAVIPRAGRHRKELIIAAGETAALAGWAAWDQGDRDAASHYYRAVRKAAREAGHPPLETLAMAYGSYGMNDPVRAARLLREAQEMVKGPGYATALAWTAAREAEEHARTGESGDAVRALDRARLAYEYAVPEREQSWVRFLRPARLDSMAVSTYTRLGHPEAARQADESLSRLGDGQPKISIAVLCDAAMAHVKVGDVERGVWAARRAFDTAVSHGYMGMAMVNARMRDLVRALPESSAARGLREDIRALAGHHT</sequence>
<dbReference type="RefSeq" id="WP_190122482.1">
    <property type="nucleotide sequence ID" value="NZ_BMWG01000003.1"/>
</dbReference>
<protein>
    <recommendedName>
        <fullName evidence="3">Transcriptional regulator</fullName>
    </recommendedName>
</protein>
<evidence type="ECO:0000313" key="2">
    <source>
        <dbReference type="Proteomes" id="UP000630936"/>
    </source>
</evidence>
<comment type="caution">
    <text evidence="1">The sequence shown here is derived from an EMBL/GenBank/DDBJ whole genome shotgun (WGS) entry which is preliminary data.</text>
</comment>
<evidence type="ECO:0000313" key="1">
    <source>
        <dbReference type="EMBL" id="GGZ25593.1"/>
    </source>
</evidence>
<dbReference type="AlphaFoldDB" id="A0A918UPX9"/>
<dbReference type="Proteomes" id="UP000630936">
    <property type="component" value="Unassembled WGS sequence"/>
</dbReference>
<dbReference type="EMBL" id="BMWG01000003">
    <property type="protein sequence ID" value="GGZ25593.1"/>
    <property type="molecule type" value="Genomic_DNA"/>
</dbReference>
<dbReference type="SUPFAM" id="SSF47413">
    <property type="entry name" value="lambda repressor-like DNA-binding domains"/>
    <property type="match status" value="1"/>
</dbReference>
<reference evidence="1" key="1">
    <citation type="journal article" date="2014" name="Int. J. Syst. Evol. Microbiol.">
        <title>Complete genome sequence of Corynebacterium casei LMG S-19264T (=DSM 44701T), isolated from a smear-ripened cheese.</title>
        <authorList>
            <consortium name="US DOE Joint Genome Institute (JGI-PGF)"/>
            <person name="Walter F."/>
            <person name="Albersmeier A."/>
            <person name="Kalinowski J."/>
            <person name="Ruckert C."/>
        </authorList>
    </citation>
    <scope>NUCLEOTIDE SEQUENCE</scope>
    <source>
        <strain evidence="1">JCM 4988</strain>
    </source>
</reference>
<dbReference type="InterPro" id="IPR010982">
    <property type="entry name" value="Lambda_DNA-bd_dom_sf"/>
</dbReference>
<dbReference type="Gene3D" id="1.10.260.40">
    <property type="entry name" value="lambda repressor-like DNA-binding domains"/>
    <property type="match status" value="1"/>
</dbReference>
<accession>A0A918UPX9</accession>